<keyword evidence="3" id="KW-1185">Reference proteome</keyword>
<protein>
    <recommendedName>
        <fullName evidence="1">Glutamine amidotransferase domain-containing protein</fullName>
    </recommendedName>
</protein>
<dbReference type="CDD" id="cd01741">
    <property type="entry name" value="GATase1_1"/>
    <property type="match status" value="1"/>
</dbReference>
<dbReference type="PANTHER" id="PTHR42695:SF5">
    <property type="entry name" value="GLUTAMINE AMIDOTRANSFERASE YLR126C-RELATED"/>
    <property type="match status" value="1"/>
</dbReference>
<dbReference type="GO" id="GO:0005829">
    <property type="term" value="C:cytosol"/>
    <property type="evidence" value="ECO:0007669"/>
    <property type="project" value="TreeGrafter"/>
</dbReference>
<gene>
    <name evidence="2" type="ORF">RclHR1_01500016</name>
</gene>
<dbReference type="AlphaFoldDB" id="A0A2Z6R6Q9"/>
<dbReference type="PROSITE" id="PS51273">
    <property type="entry name" value="GATASE_TYPE_1"/>
    <property type="match status" value="1"/>
</dbReference>
<proteinExistence type="predicted"/>
<dbReference type="InterPro" id="IPR029062">
    <property type="entry name" value="Class_I_gatase-like"/>
</dbReference>
<name>A0A2Z6R6Q9_9GLOM</name>
<dbReference type="PANTHER" id="PTHR42695">
    <property type="entry name" value="GLUTAMINE AMIDOTRANSFERASE YLR126C-RELATED"/>
    <property type="match status" value="1"/>
</dbReference>
<dbReference type="InterPro" id="IPR017926">
    <property type="entry name" value="GATASE"/>
</dbReference>
<dbReference type="Proteomes" id="UP000247702">
    <property type="component" value="Unassembled WGS sequence"/>
</dbReference>
<feature type="domain" description="Glutamine amidotransferase" evidence="1">
    <location>
        <begin position="92"/>
        <end position="272"/>
    </location>
</feature>
<comment type="caution">
    <text evidence="2">The sequence shown here is derived from an EMBL/GenBank/DDBJ whole genome shotgun (WGS) entry which is preliminary data.</text>
</comment>
<dbReference type="InterPro" id="IPR044992">
    <property type="entry name" value="ChyE-like"/>
</dbReference>
<organism evidence="2 3">
    <name type="scientific">Rhizophagus clarus</name>
    <dbReference type="NCBI Taxonomy" id="94130"/>
    <lineage>
        <taxon>Eukaryota</taxon>
        <taxon>Fungi</taxon>
        <taxon>Fungi incertae sedis</taxon>
        <taxon>Mucoromycota</taxon>
        <taxon>Glomeromycotina</taxon>
        <taxon>Glomeromycetes</taxon>
        <taxon>Glomerales</taxon>
        <taxon>Glomeraceae</taxon>
        <taxon>Rhizophagus</taxon>
    </lineage>
</organism>
<evidence type="ECO:0000313" key="3">
    <source>
        <dbReference type="Proteomes" id="UP000247702"/>
    </source>
</evidence>
<sequence>MIPFLPRKWPVQLLLKNDKATTTIVLRFIYLPSYSEHKNKLYTRFAIPANHFKSLIGVVCFSRHKMLPQKIFRTALLIADKPVPKVIEHYGDYYAQFSRFLQKGVVSSKKQITLDIEPYDVTKMEYPSEQELFGTDGIVITGSAASAYEDIPWINCLVEFVSSIIDKHPKIRIVGICFGHQIIARARGGQVIKNPLGWEVAVTEFSLTDIGKEVLKTDRKSVRLQEMHQDHVSSIPPGFSNIGFTEISPVQGMIKDDHVFTLQGHPEFVSGVVKEIVNVRHEKRIFSPELAQKYLIAADYDVDDVWIGQKCVEFLTGGIEPDVIDS</sequence>
<dbReference type="SUPFAM" id="SSF52317">
    <property type="entry name" value="Class I glutamine amidotransferase-like"/>
    <property type="match status" value="1"/>
</dbReference>
<dbReference type="GO" id="GO:0005634">
    <property type="term" value="C:nucleus"/>
    <property type="evidence" value="ECO:0007669"/>
    <property type="project" value="TreeGrafter"/>
</dbReference>
<accession>A0A2Z6R6Q9</accession>
<reference evidence="2 3" key="1">
    <citation type="submission" date="2017-11" db="EMBL/GenBank/DDBJ databases">
        <title>The genome of Rhizophagus clarus HR1 reveals common genetic basis of auxotrophy among arbuscular mycorrhizal fungi.</title>
        <authorList>
            <person name="Kobayashi Y."/>
        </authorList>
    </citation>
    <scope>NUCLEOTIDE SEQUENCE [LARGE SCALE GENOMIC DNA]</scope>
    <source>
        <strain evidence="2 3">HR1</strain>
    </source>
</reference>
<dbReference type="Pfam" id="PF00117">
    <property type="entry name" value="GATase"/>
    <property type="match status" value="1"/>
</dbReference>
<evidence type="ECO:0000259" key="1">
    <source>
        <dbReference type="Pfam" id="PF00117"/>
    </source>
</evidence>
<dbReference type="Gene3D" id="3.40.50.880">
    <property type="match status" value="1"/>
</dbReference>
<dbReference type="EMBL" id="BEXD01000558">
    <property type="protein sequence ID" value="GBB88486.1"/>
    <property type="molecule type" value="Genomic_DNA"/>
</dbReference>
<evidence type="ECO:0000313" key="2">
    <source>
        <dbReference type="EMBL" id="GBB88486.1"/>
    </source>
</evidence>
<dbReference type="STRING" id="94130.A0A2Z6R6Q9"/>